<keyword evidence="2" id="KW-0479">Metal-binding</keyword>
<feature type="domain" description="C2H2-type" evidence="10">
    <location>
        <begin position="323"/>
        <end position="350"/>
    </location>
</feature>
<dbReference type="InterPro" id="IPR013087">
    <property type="entry name" value="Znf_C2H2_type"/>
</dbReference>
<keyword evidence="4 9" id="KW-0863">Zinc-finger</keyword>
<evidence type="ECO:0000256" key="7">
    <source>
        <dbReference type="ARBA" id="ARBA00023163"/>
    </source>
</evidence>
<dbReference type="Pfam" id="PF13894">
    <property type="entry name" value="zf-C2H2_4"/>
    <property type="match status" value="1"/>
</dbReference>
<dbReference type="GO" id="GO:0001817">
    <property type="term" value="P:regulation of cytokine production"/>
    <property type="evidence" value="ECO:0007669"/>
    <property type="project" value="TreeGrafter"/>
</dbReference>
<dbReference type="SUPFAM" id="SSF57667">
    <property type="entry name" value="beta-beta-alpha zinc fingers"/>
    <property type="match status" value="3"/>
</dbReference>
<dbReference type="GO" id="GO:0000978">
    <property type="term" value="F:RNA polymerase II cis-regulatory region sequence-specific DNA binding"/>
    <property type="evidence" value="ECO:0007669"/>
    <property type="project" value="TreeGrafter"/>
</dbReference>
<dbReference type="GO" id="GO:0002682">
    <property type="term" value="P:regulation of immune system process"/>
    <property type="evidence" value="ECO:0007669"/>
    <property type="project" value="TreeGrafter"/>
</dbReference>
<dbReference type="InterPro" id="IPR036236">
    <property type="entry name" value="Znf_C2H2_sf"/>
</dbReference>
<evidence type="ECO:0000256" key="3">
    <source>
        <dbReference type="ARBA" id="ARBA00022737"/>
    </source>
</evidence>
<dbReference type="Pfam" id="PF13912">
    <property type="entry name" value="zf-C2H2_6"/>
    <property type="match status" value="1"/>
</dbReference>
<evidence type="ECO:0000256" key="2">
    <source>
        <dbReference type="ARBA" id="ARBA00022723"/>
    </source>
</evidence>
<dbReference type="SMART" id="SM00355">
    <property type="entry name" value="ZnF_C2H2"/>
    <property type="match status" value="6"/>
</dbReference>
<protein>
    <recommendedName>
        <fullName evidence="10">C2H2-type domain-containing protein</fullName>
    </recommendedName>
</protein>
<dbReference type="PROSITE" id="PS00028">
    <property type="entry name" value="ZINC_FINGER_C2H2_1"/>
    <property type="match status" value="4"/>
</dbReference>
<comment type="subcellular location">
    <subcellularLocation>
        <location evidence="1">Nucleus</location>
    </subcellularLocation>
</comment>
<evidence type="ECO:0000313" key="12">
    <source>
        <dbReference type="Proteomes" id="UP001162162"/>
    </source>
</evidence>
<proteinExistence type="predicted"/>
<gene>
    <name evidence="11" type="ORF">NQ318_009267</name>
</gene>
<evidence type="ECO:0000256" key="5">
    <source>
        <dbReference type="ARBA" id="ARBA00022833"/>
    </source>
</evidence>
<keyword evidence="6" id="KW-0805">Transcription regulation</keyword>
<reference evidence="11" key="1">
    <citation type="journal article" date="2023" name="Insect Mol. Biol.">
        <title>Genome sequencing provides insights into the evolution of gene families encoding plant cell wall-degrading enzymes in longhorned beetles.</title>
        <authorList>
            <person name="Shin N.R."/>
            <person name="Okamura Y."/>
            <person name="Kirsch R."/>
            <person name="Pauchet Y."/>
        </authorList>
    </citation>
    <scope>NUCLEOTIDE SEQUENCE</scope>
    <source>
        <strain evidence="11">AMC_N1</strain>
    </source>
</reference>
<dbReference type="FunFam" id="3.30.160.60:FF:000100">
    <property type="entry name" value="Zinc finger 45-like"/>
    <property type="match status" value="2"/>
</dbReference>
<dbReference type="GO" id="GO:0001227">
    <property type="term" value="F:DNA-binding transcription repressor activity, RNA polymerase II-specific"/>
    <property type="evidence" value="ECO:0007669"/>
    <property type="project" value="TreeGrafter"/>
</dbReference>
<dbReference type="GO" id="GO:0005654">
    <property type="term" value="C:nucleoplasm"/>
    <property type="evidence" value="ECO:0007669"/>
    <property type="project" value="TreeGrafter"/>
</dbReference>
<evidence type="ECO:0000259" key="10">
    <source>
        <dbReference type="PROSITE" id="PS50157"/>
    </source>
</evidence>
<accession>A0AAV8YKW5</accession>
<keyword evidence="5" id="KW-0862">Zinc</keyword>
<dbReference type="EMBL" id="JAPWTK010000086">
    <property type="protein sequence ID" value="KAJ8951333.1"/>
    <property type="molecule type" value="Genomic_DNA"/>
</dbReference>
<feature type="domain" description="C2H2-type" evidence="10">
    <location>
        <begin position="379"/>
        <end position="406"/>
    </location>
</feature>
<dbReference type="AlphaFoldDB" id="A0AAV8YKW5"/>
<evidence type="ECO:0000256" key="4">
    <source>
        <dbReference type="ARBA" id="ARBA00022771"/>
    </source>
</evidence>
<feature type="domain" description="C2H2-type" evidence="10">
    <location>
        <begin position="351"/>
        <end position="378"/>
    </location>
</feature>
<evidence type="ECO:0000313" key="11">
    <source>
        <dbReference type="EMBL" id="KAJ8951333.1"/>
    </source>
</evidence>
<comment type="caution">
    <text evidence="11">The sequence shown here is derived from an EMBL/GenBank/DDBJ whole genome shotgun (WGS) entry which is preliminary data.</text>
</comment>
<feature type="domain" description="C2H2-type" evidence="10">
    <location>
        <begin position="434"/>
        <end position="462"/>
    </location>
</feature>
<dbReference type="Pfam" id="PF00096">
    <property type="entry name" value="zf-C2H2"/>
    <property type="match status" value="2"/>
</dbReference>
<name>A0AAV8YKW5_9CUCU</name>
<keyword evidence="3" id="KW-0677">Repeat</keyword>
<dbReference type="GO" id="GO:0008270">
    <property type="term" value="F:zinc ion binding"/>
    <property type="evidence" value="ECO:0007669"/>
    <property type="project" value="UniProtKB-KW"/>
</dbReference>
<organism evidence="11 12">
    <name type="scientific">Aromia moschata</name>
    <dbReference type="NCBI Taxonomy" id="1265417"/>
    <lineage>
        <taxon>Eukaryota</taxon>
        <taxon>Metazoa</taxon>
        <taxon>Ecdysozoa</taxon>
        <taxon>Arthropoda</taxon>
        <taxon>Hexapoda</taxon>
        <taxon>Insecta</taxon>
        <taxon>Pterygota</taxon>
        <taxon>Neoptera</taxon>
        <taxon>Endopterygota</taxon>
        <taxon>Coleoptera</taxon>
        <taxon>Polyphaga</taxon>
        <taxon>Cucujiformia</taxon>
        <taxon>Chrysomeloidea</taxon>
        <taxon>Cerambycidae</taxon>
        <taxon>Cerambycinae</taxon>
        <taxon>Callichromatini</taxon>
        <taxon>Aromia</taxon>
    </lineage>
</organism>
<sequence length="464" mass="53877">MSEKLYTENYPNYQHPSCAKQIQQIDSQAFFPYPSVPLNTFSPTTNLMDFYNIPSQTVSRNQQNNCLPANVYQEQTDFLSWENRVLPDVEKTLKIPDKMEMIEINSKDLSPASYCSNIDLLTLPDCYKPSGKEVNYQTKYDNQWCYSQSNCNQKNFEYPSCAQEKSIKYCGVQKNSDLDSIIKSYALNNDMFSDGNDTFYKGGNRTSSNDVLLEYNAYNYYEGKFTENQVIVQNDNYFNTTNIHFEPVINSIDQQTEGSNEESDIIVEESDEEVTDYSEDQEKRLYCQSNKCLICNVVYTPLGFIKVSDYKSHMVSHSTDKKYSCTKCEKSYKTLSNLNFHMKMHNEQLPFSCDICKKGFMRKEYLEAHVNNHKGLKNFGCTICDKKFVSQKNLDSHFKYHEGTVKKNSCNICGKTFSKGFEEHLRVHNNLREFECEHCDMKFNTKGSLSKHVKKKHMDVNSEG</sequence>
<dbReference type="PANTHER" id="PTHR24399">
    <property type="entry name" value="ZINC FINGER AND BTB DOMAIN-CONTAINING"/>
    <property type="match status" value="1"/>
</dbReference>
<dbReference type="Gene3D" id="3.30.160.60">
    <property type="entry name" value="Classic Zinc Finger"/>
    <property type="match status" value="4"/>
</dbReference>
<evidence type="ECO:0000256" key="6">
    <source>
        <dbReference type="ARBA" id="ARBA00023015"/>
    </source>
</evidence>
<evidence type="ECO:0000256" key="1">
    <source>
        <dbReference type="ARBA" id="ARBA00004123"/>
    </source>
</evidence>
<dbReference type="PANTHER" id="PTHR24399:SF23">
    <property type="entry name" value="C2H2-TYPE DOMAIN-CONTAINING PROTEIN"/>
    <property type="match status" value="1"/>
</dbReference>
<evidence type="ECO:0000256" key="9">
    <source>
        <dbReference type="PROSITE-ProRule" id="PRU00042"/>
    </source>
</evidence>
<keyword evidence="7" id="KW-0804">Transcription</keyword>
<keyword evidence="8" id="KW-0539">Nucleus</keyword>
<dbReference type="PROSITE" id="PS50157">
    <property type="entry name" value="ZINC_FINGER_C2H2_2"/>
    <property type="match status" value="4"/>
</dbReference>
<evidence type="ECO:0000256" key="8">
    <source>
        <dbReference type="ARBA" id="ARBA00023242"/>
    </source>
</evidence>
<dbReference type="Proteomes" id="UP001162162">
    <property type="component" value="Unassembled WGS sequence"/>
</dbReference>
<keyword evidence="12" id="KW-1185">Reference proteome</keyword>